<reference evidence="18 19" key="1">
    <citation type="submission" date="2016-03" db="EMBL/GenBank/DDBJ databases">
        <title>Comparative genomics of the ectomycorrhizal sister species Rhizopogon vinicolor and Rhizopogon vesiculosus (Basidiomycota: Boletales) reveals a divergence of the mating type B locus.</title>
        <authorList>
            <person name="Mujic A.B."/>
            <person name="Kuo A."/>
            <person name="Tritt A."/>
            <person name="Lipzen A."/>
            <person name="Chen C."/>
            <person name="Johnson J."/>
            <person name="Sharma A."/>
            <person name="Barry K."/>
            <person name="Grigoriev I.V."/>
            <person name="Spatafora J.W."/>
        </authorList>
    </citation>
    <scope>NUCLEOTIDE SEQUENCE [LARGE SCALE GENOMIC DNA]</scope>
    <source>
        <strain evidence="18 19">AM-OR11-056</strain>
    </source>
</reference>
<feature type="binding site" evidence="13">
    <location>
        <position position="526"/>
    </location>
    <ligand>
        <name>K(+)</name>
        <dbReference type="ChEBI" id="CHEBI:29103"/>
        <note>ligand shared between two tetrameric partners</note>
    </ligand>
</feature>
<dbReference type="FunFam" id="3.20.20.70:FF:000007">
    <property type="entry name" value="Chromosome 19 SCAF14664, whole genome shotgun sequence"/>
    <property type="match status" value="1"/>
</dbReference>
<feature type="region of interest" description="Disordered" evidence="16">
    <location>
        <begin position="695"/>
        <end position="724"/>
    </location>
</feature>
<dbReference type="STRING" id="180088.A0A1J8Q8J8"/>
<organism evidence="18 19">
    <name type="scientific">Rhizopogon vesiculosus</name>
    <dbReference type="NCBI Taxonomy" id="180088"/>
    <lineage>
        <taxon>Eukaryota</taxon>
        <taxon>Fungi</taxon>
        <taxon>Dikarya</taxon>
        <taxon>Basidiomycota</taxon>
        <taxon>Agaricomycotina</taxon>
        <taxon>Agaricomycetes</taxon>
        <taxon>Agaricomycetidae</taxon>
        <taxon>Boletales</taxon>
        <taxon>Suillineae</taxon>
        <taxon>Rhizopogonaceae</taxon>
        <taxon>Rhizopogon</taxon>
    </lineage>
</organism>
<accession>A0A1J8Q8J8</accession>
<dbReference type="SMART" id="SM00116">
    <property type="entry name" value="CBS"/>
    <property type="match status" value="2"/>
</dbReference>
<dbReference type="GO" id="GO:0005737">
    <property type="term" value="C:cytoplasm"/>
    <property type="evidence" value="ECO:0007669"/>
    <property type="project" value="UniProtKB-SubCell"/>
</dbReference>
<sequence length="1850" mass="205495">MAGLLSTSEAIAHLATYEHLDGLSVKDLMDSRVHGGLTYNDFLMLPGKIDFPASDVITETRITRNVVLKTPFMSSPMDTVTETDMAISLALLGGIGIIHHNQSPTSQAAMVRAVKRHENGFITDPVVFSPSHTVGDVLDIKARLGFCGIPITETGSLGAKLVGIITSRDVQFESPETSLHEVMTTSLITAPQGVTLAEANQILRASKKGKLPIVDDEGRLTSLLARSDLLKNQNYPLASKDPNSKQLYAAAAVGTRPSDKDRLKLLVEAGLDIVVLDSSQGNSLFQIDMIRWTKQTFPKLEVIAGNVVTREQAASLIAAGADALRVGMGSGSICITQEVMAVGRPQATAVFAVAEFASKFGVPVIADGGIGNVGHIVKALALGASAVMMGGLLAGTTEAPGEYFYHDGKRVKTYRGMGSLEAMEQGRPGASDKVNSKPGSTKHAPQPSSKPHENAATSRYFSESSVVKVAQGVSGDVQDKGSVKAFIPYLYVGVQHSFQDIGVHSVAELQEGVRAGRVRFELRTASAQVEGGVHGLHSYTKRFPSIHGVYILDSQVAAITESHTYLLRREDGPSTGVEPTTLHHDTEGTNRDDDDQVHCSFPSSLVNNKRSFAYQLDTLNALLERENRIKEGAERFLKLSLTETMRLQVESELEMATGEIESLTRKIELGAFRGKRRKNGIPANRRKFAGQAPPVGFRFRADSDDRDRASSPSSTSSIPAGDNDRPRIDIMNRLVCIFQRNLRVRYEINLADVVQAIIPSLADRCSMRCRAAAYRLIRHVLVDSDSAGELHKQPLDWFIVKSLARDNKHAVEREQVIKLIRTIVDIVSEPRDRRGITGTGMIPLSEPIMRAFLAVAEHAEDPFRPICVQTLAEMVLIDIDLVARSGGIRFLLHALGEGPVEVGPMLAATFLHIIDCPRTRAYLRLGTDLEIALSPITDAYGKGADHADRMRSCTKVVQLMLRTWSGLMYFCLEDQHAIKSIVNTLRIPSLETREIILDMFFDLFNIKAPEWYKTFIDGRRLTMYRKPRAFADQLADQKPPEKAPGTLKLTDQYIALLVLVFTDAGLIDALTAMLEECTTGSNLSRKATLLMAEVMQMANRVLPLNVAAKIQAVPRVFNLAADYNRGEHRIIGTAALSAIDSFNRNRLRLQPTVRNARPRANSTEDAVRRGQRQVEQVKIKMGMQMDDKTFQSSLIETQVMITKDNTKWNFEMLQELIEGPLLNHKRLEEAIKVTRFMRRLLSFFHPFSHRFSDLPRKQPNIRWVRLGCSLLTTLLASPDGIRFLASEDELLKQLVKCFAQLDPFNGTSESDPIFSKFRISETLTYGYFEMLGTLSKHAEGIELMEKFKFFTAFYHLSELRDREDLITAVITNLDCTIDGHPRIVLSKALTSSDVRTRLYATNHLGDLIRDSLTPVTWTLRLLLTQIYDPEPEVCELAIQFLEEACDAMEVLQLVVEMQPTMDHLGEIGHPLLLKFMSTPMGFRYLYNAGYIDREMDMWFHERNIYYVVQVEIFLSKVFSSDAVEDDEDVLAFDGVVPPHFYGEMAKTELGCQVLSEKGHFSEFSHFIKQHGLESEDLELILKLKSILWAVGNVGATEGGLPFLEEEEIIPAILEIAEHSLIPSVRGTCFFVLGLISSTSQGAEILDDYRWEATLSPLGLPTGLCIPLDLDKFISLPTWNPVKVTGDCDSRLLPPTSHIELEVITAIENLSNTVIANAASRSLAKMKSRPEYRSAFSSPSVFFRALHTVSTQRYRLPVRRYILDLFTTELDGDLVLELSECANSLRAPPMFKQSEAHINRVVSMFGLKHARASESDEDDDDDMGDDSNDMMNDRNPAIMLRPVSRIIGFDK</sequence>
<keyword evidence="4 13" id="KW-0479">Metal-binding</keyword>
<feature type="active site" description="Thioimidate intermediate" evidence="13">
    <location>
        <position position="334"/>
    </location>
</feature>
<evidence type="ECO:0000256" key="1">
    <source>
        <dbReference type="ARBA" id="ARBA00004496"/>
    </source>
</evidence>
<dbReference type="GO" id="GO:0038203">
    <property type="term" value="P:TORC2 signaling"/>
    <property type="evidence" value="ECO:0007669"/>
    <property type="project" value="TreeGrafter"/>
</dbReference>
<feature type="binding site" evidence="13">
    <location>
        <begin position="390"/>
        <end position="391"/>
    </location>
    <ligand>
        <name>IMP</name>
        <dbReference type="ChEBI" id="CHEBI:58053"/>
    </ligand>
</feature>
<dbReference type="SMART" id="SM01240">
    <property type="entry name" value="IMPDH"/>
    <property type="match status" value="1"/>
</dbReference>
<dbReference type="Pfam" id="PF00571">
    <property type="entry name" value="CBS"/>
    <property type="match status" value="2"/>
</dbReference>
<comment type="catalytic activity">
    <reaction evidence="11 13 15">
        <text>IMP + NAD(+) + H2O = XMP + NADH + H(+)</text>
        <dbReference type="Rhea" id="RHEA:11708"/>
        <dbReference type="ChEBI" id="CHEBI:15377"/>
        <dbReference type="ChEBI" id="CHEBI:15378"/>
        <dbReference type="ChEBI" id="CHEBI:57464"/>
        <dbReference type="ChEBI" id="CHEBI:57540"/>
        <dbReference type="ChEBI" id="CHEBI:57945"/>
        <dbReference type="ChEBI" id="CHEBI:58053"/>
        <dbReference type="EC" id="1.1.1.205"/>
    </reaction>
</comment>
<comment type="function">
    <text evidence="13">Catalyzes the conversion of inosine 5'-phosphate (IMP) to xanthosine 5'-phosphate (XMP), the first committed and rate-limiting step in the de novo synthesis of guanine nucleotides, and therefore plays an important role in the regulation of cell growth.</text>
</comment>
<dbReference type="Gene3D" id="3.20.20.70">
    <property type="entry name" value="Aldolase class I"/>
    <property type="match status" value="1"/>
</dbReference>
<dbReference type="UniPathway" id="UPA00601">
    <property type="reaction ID" value="UER00295"/>
</dbReference>
<evidence type="ECO:0000259" key="17">
    <source>
        <dbReference type="PROSITE" id="PS51371"/>
    </source>
</evidence>
<evidence type="ECO:0000313" key="18">
    <source>
        <dbReference type="EMBL" id="OJA09608.1"/>
    </source>
</evidence>
<feature type="binding site" description="in other chain" evidence="13">
    <location>
        <position position="334"/>
    </location>
    <ligand>
        <name>K(+)</name>
        <dbReference type="ChEBI" id="CHEBI:29103"/>
        <note>ligand shared between two tetrameric partners</note>
    </ligand>
</feature>
<comment type="activity regulation">
    <text evidence="13">Mycophenolic acid (MPA) is a non-competitive inhibitor that prevents formation of the closed enzyme conformation by binding to the same site as the amobile flap. In contrast, mizoribine monophosphate (MZP) is a competitive inhibitor that induces the closed conformation. MPA is a potent inhibitor of mammalian IMPDHs but a poor inhibitor of the bacterial enzymes. MZP is a more potent inhibitor of bacterial IMPDH.</text>
</comment>
<dbReference type="Proteomes" id="UP000183567">
    <property type="component" value="Unassembled WGS sequence"/>
</dbReference>
<dbReference type="SMART" id="SM01307">
    <property type="entry name" value="RICTOR_M"/>
    <property type="match status" value="1"/>
</dbReference>
<feature type="region of interest" description="Disordered" evidence="16">
    <location>
        <begin position="1810"/>
        <end position="1833"/>
    </location>
</feature>
<dbReference type="PROSITE" id="PS51371">
    <property type="entry name" value="CBS"/>
    <property type="match status" value="2"/>
</dbReference>
<dbReference type="GO" id="GO:0046872">
    <property type="term" value="F:metal ion binding"/>
    <property type="evidence" value="ECO:0007669"/>
    <property type="project" value="UniProtKB-UniRule"/>
</dbReference>
<feature type="region of interest" description="Disordered" evidence="16">
    <location>
        <begin position="423"/>
        <end position="457"/>
    </location>
</feature>
<gene>
    <name evidence="18" type="ORF">AZE42_01401</name>
</gene>
<comment type="subunit">
    <text evidence="12">Homotetramer. Seems to be able to form heterotetramers composed from more than 1 of the 3 IMPDH gene products (IMD2-4).</text>
</comment>
<dbReference type="EMBL" id="LVVM01005853">
    <property type="protein sequence ID" value="OJA09608.1"/>
    <property type="molecule type" value="Genomic_DNA"/>
</dbReference>
<feature type="binding site" evidence="13">
    <location>
        <begin position="277"/>
        <end position="279"/>
    </location>
    <ligand>
        <name>NAD(+)</name>
        <dbReference type="ChEBI" id="CHEBI:57540"/>
    </ligand>
</feature>
<name>A0A1J8Q8J8_9AGAM</name>
<feature type="binding site" description="in other chain" evidence="13">
    <location>
        <position position="331"/>
    </location>
    <ligand>
        <name>K(+)</name>
        <dbReference type="ChEBI" id="CHEBI:29103"/>
        <note>ligand shared between two tetrameric partners</note>
    </ligand>
</feature>
<evidence type="ECO:0000256" key="2">
    <source>
        <dbReference type="ARBA" id="ARBA00008878"/>
    </source>
</evidence>
<evidence type="ECO:0000256" key="15">
    <source>
        <dbReference type="RuleBase" id="RU003928"/>
    </source>
</evidence>
<dbReference type="InterPro" id="IPR013785">
    <property type="entry name" value="Aldolase_TIM"/>
</dbReference>
<dbReference type="InterPro" id="IPR046342">
    <property type="entry name" value="CBS_dom_sf"/>
</dbReference>
<evidence type="ECO:0000256" key="10">
    <source>
        <dbReference type="ARBA" id="ARBA00023122"/>
    </source>
</evidence>
<dbReference type="InterPro" id="IPR000644">
    <property type="entry name" value="CBS_dom"/>
</dbReference>
<feature type="domain" description="CBS" evidence="17">
    <location>
        <begin position="183"/>
        <end position="239"/>
    </location>
</feature>
<dbReference type="PANTHER" id="PTHR13298:SF11">
    <property type="entry name" value="RAPAMYCIN-INSENSITIVE COMPANION OF MTOR"/>
    <property type="match status" value="1"/>
</dbReference>
<evidence type="ECO:0000256" key="12">
    <source>
        <dbReference type="ARBA" id="ARBA00062187"/>
    </source>
</evidence>
<evidence type="ECO:0000256" key="7">
    <source>
        <dbReference type="ARBA" id="ARBA00022958"/>
    </source>
</evidence>
<keyword evidence="6 13" id="KW-0658">Purine biosynthesis</keyword>
<dbReference type="HAMAP" id="MF_01964">
    <property type="entry name" value="IMPDH"/>
    <property type="match status" value="1"/>
</dbReference>
<feature type="active site" description="Proton acceptor" evidence="13">
    <location>
        <position position="459"/>
    </location>
</feature>
<dbReference type="InterPro" id="IPR029452">
    <property type="entry name" value="RICTOR_V"/>
</dbReference>
<feature type="binding site" evidence="13">
    <location>
        <begin position="414"/>
        <end position="418"/>
    </location>
    <ligand>
        <name>IMP</name>
        <dbReference type="ChEBI" id="CHEBI:58053"/>
    </ligand>
</feature>
<dbReference type="InterPro" id="IPR029453">
    <property type="entry name" value="Rictor_IV"/>
</dbReference>
<dbReference type="Pfam" id="PF14664">
    <property type="entry name" value="RICTOR_N"/>
    <property type="match status" value="1"/>
</dbReference>
<feature type="binding site" evidence="13">
    <location>
        <position position="471"/>
    </location>
    <ligand>
        <name>IMP</name>
        <dbReference type="ChEBI" id="CHEBI:58053"/>
    </ligand>
</feature>
<evidence type="ECO:0000256" key="4">
    <source>
        <dbReference type="ARBA" id="ARBA00022723"/>
    </source>
</evidence>
<evidence type="ECO:0000256" key="5">
    <source>
        <dbReference type="ARBA" id="ARBA00022749"/>
    </source>
</evidence>
<evidence type="ECO:0000256" key="11">
    <source>
        <dbReference type="ARBA" id="ARBA00048028"/>
    </source>
</evidence>
<evidence type="ECO:0000256" key="6">
    <source>
        <dbReference type="ARBA" id="ARBA00022755"/>
    </source>
</evidence>
<evidence type="ECO:0000256" key="13">
    <source>
        <dbReference type="HAMAP-Rule" id="MF_03156"/>
    </source>
</evidence>
<dbReference type="InterPro" id="IPR016024">
    <property type="entry name" value="ARM-type_fold"/>
</dbReference>
<dbReference type="SMART" id="SM01310">
    <property type="entry name" value="RICTOR_V"/>
    <property type="match status" value="1"/>
</dbReference>
<dbReference type="PROSITE" id="PS00487">
    <property type="entry name" value="IMP_DH_GMP_RED"/>
    <property type="match status" value="1"/>
</dbReference>
<dbReference type="SMART" id="SM01308">
    <property type="entry name" value="RICTOR_N"/>
    <property type="match status" value="1"/>
</dbReference>
<comment type="similarity">
    <text evidence="2">Belongs to the RICTOR family.</text>
</comment>
<feature type="binding site" evidence="13">
    <location>
        <begin position="327"/>
        <end position="329"/>
    </location>
    <ligand>
        <name>NAD(+)</name>
        <dbReference type="ChEBI" id="CHEBI:57540"/>
    </ligand>
</feature>
<dbReference type="GO" id="GO:0003938">
    <property type="term" value="F:IMP dehydrogenase activity"/>
    <property type="evidence" value="ECO:0007669"/>
    <property type="project" value="UniProtKB-UniRule"/>
</dbReference>
<dbReference type="InterPro" id="IPR028267">
    <property type="entry name" value="Pianissimo_N"/>
</dbReference>
<dbReference type="EC" id="1.1.1.205" evidence="13 15"/>
<feature type="compositionally biased region" description="Basic and acidic residues" evidence="16">
    <location>
        <begin position="581"/>
        <end position="591"/>
    </location>
</feature>
<keyword evidence="9 13" id="KW-0520">NAD</keyword>
<dbReference type="SMART" id="SM01303">
    <property type="entry name" value="RasGEF_N_2"/>
    <property type="match status" value="1"/>
</dbReference>
<keyword evidence="19" id="KW-1185">Reference proteome</keyword>
<dbReference type="CDD" id="cd00381">
    <property type="entry name" value="IMPDH"/>
    <property type="match status" value="1"/>
</dbReference>
<dbReference type="InterPro" id="IPR029451">
    <property type="entry name" value="RICTOR_M"/>
</dbReference>
<comment type="caution">
    <text evidence="18">The sequence shown here is derived from an EMBL/GenBank/DDBJ whole genome shotgun (WGS) entry which is preliminary data.</text>
</comment>
<dbReference type="GO" id="GO:0000166">
    <property type="term" value="F:nucleotide binding"/>
    <property type="evidence" value="ECO:0007669"/>
    <property type="project" value="UniProtKB-UniRule"/>
</dbReference>
<dbReference type="InterPro" id="IPR005990">
    <property type="entry name" value="IMP_DH"/>
</dbReference>
<evidence type="ECO:0000256" key="9">
    <source>
        <dbReference type="ARBA" id="ARBA00023027"/>
    </source>
</evidence>
<feature type="binding site" evidence="13">
    <location>
        <position position="332"/>
    </location>
    <ligand>
        <name>IMP</name>
        <dbReference type="ChEBI" id="CHEBI:58053"/>
    </ligand>
</feature>
<dbReference type="GO" id="GO:0006177">
    <property type="term" value="P:GMP biosynthetic process"/>
    <property type="evidence" value="ECO:0007669"/>
    <property type="project" value="UniProtKB-UniRule"/>
</dbReference>
<dbReference type="SUPFAM" id="SSF51412">
    <property type="entry name" value="Inosine monophosphate dehydrogenase (IMPDH)"/>
    <property type="match status" value="1"/>
</dbReference>
<dbReference type="CDD" id="cd04601">
    <property type="entry name" value="CBS_pair_IMPDH"/>
    <property type="match status" value="1"/>
</dbReference>
<dbReference type="Pfam" id="PF00478">
    <property type="entry name" value="IMPDH"/>
    <property type="match status" value="1"/>
</dbReference>
<dbReference type="NCBIfam" id="TIGR01302">
    <property type="entry name" value="IMP_dehydrog"/>
    <property type="match status" value="1"/>
</dbReference>
<evidence type="ECO:0000256" key="8">
    <source>
        <dbReference type="ARBA" id="ARBA00023002"/>
    </source>
</evidence>
<feature type="compositionally biased region" description="Basic and acidic residues" evidence="16">
    <location>
        <begin position="699"/>
        <end position="709"/>
    </location>
</feature>
<evidence type="ECO:0000313" key="19">
    <source>
        <dbReference type="Proteomes" id="UP000183567"/>
    </source>
</evidence>
<keyword evidence="10 14" id="KW-0129">CBS domain</keyword>
<dbReference type="InterPro" id="IPR001093">
    <property type="entry name" value="IMP_DH_GMPRt"/>
</dbReference>
<protein>
    <recommendedName>
        <fullName evidence="13 15">Inosine-5'-monophosphate dehydrogenase</fullName>
        <shortName evidence="13">IMP dehydrogenase</shortName>
        <shortName evidence="13">IMPD</shortName>
        <shortName evidence="13">IMPDH</shortName>
        <ecNumber evidence="13 15">1.1.1.205</ecNumber>
    </recommendedName>
</protein>
<dbReference type="InterPro" id="IPR015875">
    <property type="entry name" value="IMP_DH/GMP_Rdtase_CS"/>
</dbReference>
<comment type="similarity">
    <text evidence="13">Belongs to the IMPDH/GMPR family.</text>
</comment>
<dbReference type="SUPFAM" id="SSF48371">
    <property type="entry name" value="ARM repeat"/>
    <property type="match status" value="1"/>
</dbReference>
<comment type="cofactor">
    <cofactor evidence="13">
        <name>K(+)</name>
        <dbReference type="ChEBI" id="CHEBI:29103"/>
    </cofactor>
</comment>
<feature type="binding site" description="in other chain" evidence="13">
    <location>
        <position position="329"/>
    </location>
    <ligand>
        <name>K(+)</name>
        <dbReference type="ChEBI" id="CHEBI:29103"/>
        <note>ligand shared between two tetrameric partners</note>
    </ligand>
</feature>
<dbReference type="InterPro" id="IPR028268">
    <property type="entry name" value="Pianissimo_fam"/>
</dbReference>
<proteinExistence type="inferred from homology"/>
<dbReference type="Pfam" id="PF14666">
    <property type="entry name" value="RICTOR_M"/>
    <property type="match status" value="1"/>
</dbReference>
<comment type="pathway">
    <text evidence="13 15">Purine metabolism; XMP biosynthesis via de novo pathway; XMP from IMP: step 1/1.</text>
</comment>
<dbReference type="Pfam" id="PF14663">
    <property type="entry name" value="RasGEF_N_2"/>
    <property type="match status" value="1"/>
</dbReference>
<evidence type="ECO:0000256" key="16">
    <source>
        <dbReference type="SAM" id="MobiDB-lite"/>
    </source>
</evidence>
<keyword evidence="3 13" id="KW-0963">Cytoplasm</keyword>
<dbReference type="Pfam" id="PF14668">
    <property type="entry name" value="RICTOR_V"/>
    <property type="match status" value="1"/>
</dbReference>
<keyword evidence="7 13" id="KW-0630">Potassium</keyword>
<dbReference type="OrthoDB" id="271111at2759"/>
<evidence type="ECO:0000256" key="3">
    <source>
        <dbReference type="ARBA" id="ARBA00022490"/>
    </source>
</evidence>
<keyword evidence="8 13" id="KW-0560">Oxidoreductase</keyword>
<feature type="compositionally biased region" description="Acidic residues" evidence="16">
    <location>
        <begin position="1814"/>
        <end position="1827"/>
    </location>
</feature>
<keyword evidence="5 13" id="KW-0332">GMP biosynthesis</keyword>
<comment type="caution">
    <text evidence="13">Lacks conserved residue(s) required for the propagation of feature annotation.</text>
</comment>
<comment type="subcellular location">
    <subcellularLocation>
        <location evidence="1 13">Cytoplasm</location>
    </subcellularLocation>
</comment>
<dbReference type="SUPFAM" id="SSF54631">
    <property type="entry name" value="CBS-domain pair"/>
    <property type="match status" value="1"/>
</dbReference>
<feature type="region of interest" description="Disordered" evidence="16">
    <location>
        <begin position="569"/>
        <end position="594"/>
    </location>
</feature>
<evidence type="ECO:0000256" key="14">
    <source>
        <dbReference type="PROSITE-ProRule" id="PRU00703"/>
    </source>
</evidence>
<feature type="domain" description="CBS" evidence="17">
    <location>
        <begin position="121"/>
        <end position="182"/>
    </location>
</feature>
<feature type="binding site" evidence="13">
    <location>
        <begin position="367"/>
        <end position="369"/>
    </location>
    <ligand>
        <name>IMP</name>
        <dbReference type="ChEBI" id="CHEBI:58053"/>
    </ligand>
</feature>
<dbReference type="PANTHER" id="PTHR13298">
    <property type="entry name" value="CYTOSOLIC REGULATOR PIANISSIMO"/>
    <property type="match status" value="1"/>
</dbReference>
<dbReference type="GO" id="GO:0031932">
    <property type="term" value="C:TORC2 complex"/>
    <property type="evidence" value="ECO:0007669"/>
    <property type="project" value="InterPro"/>
</dbReference>